<dbReference type="Pfam" id="PF02082">
    <property type="entry name" value="Rrf2"/>
    <property type="match status" value="1"/>
</dbReference>
<evidence type="ECO:0000313" key="2">
    <source>
        <dbReference type="EMBL" id="RNL21438.1"/>
    </source>
</evidence>
<dbReference type="GO" id="GO:0003677">
    <property type="term" value="F:DNA binding"/>
    <property type="evidence" value="ECO:0007669"/>
    <property type="project" value="UniProtKB-KW"/>
</dbReference>
<sequence length="146" mass="15716">MMISTKGRYAMRLMVDVAVNAQEAPVSLKDVAQREHMPLKYLEQLVRSLTRDGLLKSVRGQRGGYLLAREASSVTAGDILRSAEGSTAPVACVDGQAVDCPRMGTCTTLAFWQGLDEAIESYVDGVTLDDLARPHRIEACATGGES</sequence>
<protein>
    <submittedName>
        <fullName evidence="2">Rrf2 family transcriptional regulator</fullName>
    </submittedName>
</protein>
<accession>A0A3N0AIT5</accession>
<dbReference type="GO" id="GO:0005829">
    <property type="term" value="C:cytosol"/>
    <property type="evidence" value="ECO:0007669"/>
    <property type="project" value="TreeGrafter"/>
</dbReference>
<dbReference type="PROSITE" id="PS51197">
    <property type="entry name" value="HTH_RRF2_2"/>
    <property type="match status" value="1"/>
</dbReference>
<dbReference type="Proteomes" id="UP000267368">
    <property type="component" value="Unassembled WGS sequence"/>
</dbReference>
<dbReference type="PROSITE" id="PS01332">
    <property type="entry name" value="HTH_RRF2_1"/>
    <property type="match status" value="1"/>
</dbReference>
<dbReference type="GO" id="GO:0003700">
    <property type="term" value="F:DNA-binding transcription factor activity"/>
    <property type="evidence" value="ECO:0007669"/>
    <property type="project" value="TreeGrafter"/>
</dbReference>
<evidence type="ECO:0000313" key="3">
    <source>
        <dbReference type="Proteomes" id="UP000267368"/>
    </source>
</evidence>
<dbReference type="Gene3D" id="1.10.10.10">
    <property type="entry name" value="Winged helix-like DNA-binding domain superfamily/Winged helix DNA-binding domain"/>
    <property type="match status" value="1"/>
</dbReference>
<keyword evidence="1" id="KW-0238">DNA-binding</keyword>
<reference evidence="3" key="1">
    <citation type="submission" date="2018-05" db="EMBL/GenBank/DDBJ databases">
        <title>Genome Sequencing of selected type strains of the family Eggerthellaceae.</title>
        <authorList>
            <person name="Danylec N."/>
            <person name="Stoll D.A."/>
            <person name="Doetsch A."/>
            <person name="Huch M."/>
        </authorList>
    </citation>
    <scope>NUCLEOTIDE SEQUENCE [LARGE SCALE GENOMIC DNA]</scope>
    <source>
        <strain evidence="3">DSM 17537</strain>
    </source>
</reference>
<dbReference type="NCBIfam" id="TIGR00738">
    <property type="entry name" value="rrf2_super"/>
    <property type="match status" value="1"/>
</dbReference>
<organism evidence="2 3">
    <name type="scientific">Slackia faecicanis</name>
    <dbReference type="NCBI Taxonomy" id="255723"/>
    <lineage>
        <taxon>Bacteria</taxon>
        <taxon>Bacillati</taxon>
        <taxon>Actinomycetota</taxon>
        <taxon>Coriobacteriia</taxon>
        <taxon>Eggerthellales</taxon>
        <taxon>Eggerthellaceae</taxon>
        <taxon>Slackia</taxon>
    </lineage>
</organism>
<name>A0A3N0AIT5_9ACTN</name>
<evidence type="ECO:0000256" key="1">
    <source>
        <dbReference type="ARBA" id="ARBA00023125"/>
    </source>
</evidence>
<dbReference type="InterPro" id="IPR036388">
    <property type="entry name" value="WH-like_DNA-bd_sf"/>
</dbReference>
<dbReference type="InterPro" id="IPR000944">
    <property type="entry name" value="Tscrpt_reg_Rrf2"/>
</dbReference>
<dbReference type="AlphaFoldDB" id="A0A3N0AIT5"/>
<dbReference type="InterPro" id="IPR030489">
    <property type="entry name" value="TR_Rrf2-type_CS"/>
</dbReference>
<dbReference type="PANTHER" id="PTHR33221">
    <property type="entry name" value="WINGED HELIX-TURN-HELIX TRANSCRIPTIONAL REGULATOR, RRF2 FAMILY"/>
    <property type="match status" value="1"/>
</dbReference>
<dbReference type="OrthoDB" id="9808360at2"/>
<proteinExistence type="predicted"/>
<dbReference type="SUPFAM" id="SSF46785">
    <property type="entry name" value="Winged helix' DNA-binding domain"/>
    <property type="match status" value="1"/>
</dbReference>
<dbReference type="RefSeq" id="WP_123197280.1">
    <property type="nucleotide sequence ID" value="NZ_QICB01000001.1"/>
</dbReference>
<gene>
    <name evidence="2" type="ORF">DMP07_00895</name>
</gene>
<comment type="caution">
    <text evidence="2">The sequence shown here is derived from an EMBL/GenBank/DDBJ whole genome shotgun (WGS) entry which is preliminary data.</text>
</comment>
<keyword evidence="3" id="KW-1185">Reference proteome</keyword>
<dbReference type="EMBL" id="QICB01000001">
    <property type="protein sequence ID" value="RNL21438.1"/>
    <property type="molecule type" value="Genomic_DNA"/>
</dbReference>
<dbReference type="PANTHER" id="PTHR33221:SF5">
    <property type="entry name" value="HTH-TYPE TRANSCRIPTIONAL REGULATOR ISCR"/>
    <property type="match status" value="1"/>
</dbReference>
<dbReference type="InterPro" id="IPR036390">
    <property type="entry name" value="WH_DNA-bd_sf"/>
</dbReference>